<dbReference type="GO" id="GO:0032259">
    <property type="term" value="P:methylation"/>
    <property type="evidence" value="ECO:0007669"/>
    <property type="project" value="UniProtKB-KW"/>
</dbReference>
<accession>B3EM87</accession>
<dbReference type="KEGG" id="cpb:Cphamn1_0502"/>
<dbReference type="AlphaFoldDB" id="B3EM87"/>
<feature type="domain" description="Methyltransferase" evidence="1">
    <location>
        <begin position="126"/>
        <end position="216"/>
    </location>
</feature>
<dbReference type="InterPro" id="IPR041698">
    <property type="entry name" value="Methyltransf_25"/>
</dbReference>
<dbReference type="CDD" id="cd02440">
    <property type="entry name" value="AdoMet_MTases"/>
    <property type="match status" value="1"/>
</dbReference>
<keyword evidence="2" id="KW-0808">Transferase</keyword>
<evidence type="ECO:0000259" key="1">
    <source>
        <dbReference type="Pfam" id="PF13649"/>
    </source>
</evidence>
<organism evidence="2">
    <name type="scientific">Chlorobium phaeobacteroides (strain BS1)</name>
    <dbReference type="NCBI Taxonomy" id="331678"/>
    <lineage>
        <taxon>Bacteria</taxon>
        <taxon>Pseudomonadati</taxon>
        <taxon>Chlorobiota</taxon>
        <taxon>Chlorobiia</taxon>
        <taxon>Chlorobiales</taxon>
        <taxon>Chlorobiaceae</taxon>
        <taxon>Chlorobium/Pelodictyon group</taxon>
        <taxon>Chlorobium</taxon>
    </lineage>
</organism>
<dbReference type="OrthoDB" id="594881at2"/>
<keyword evidence="2" id="KW-0489">Methyltransferase</keyword>
<dbReference type="Pfam" id="PF13649">
    <property type="entry name" value="Methyltransf_25"/>
    <property type="match status" value="1"/>
</dbReference>
<name>B3EM87_CHLPB</name>
<sequence length="299" mass="33937">MLQLKTAGCIAIENLRKRDNFPPEWQTQEELEELTNRYHSFFLEERFEVSRALGAGFFVPELIDRSLRTDEREYMDDPSLPPAKRLEMIRALDHMNNMMMLYPQYIRVIEPSIMELYEQEKRPVQVLELASGAGGLAFALAEQAKTGKLPLEIRGSDIVTEYVEFGNQTAKERQLPLDFQRINAFSMDPAENGRYDIILLSQSLHHFTPGQLARIIVQSRNSGASLFLGLDGHRGLDLLAGVPIIALSERIAALALDGYTSARKFYSETELDLIAEIATGTNRHTLELSWPLSVLRIQL</sequence>
<evidence type="ECO:0000313" key="2">
    <source>
        <dbReference type="EMBL" id="ACE03465.1"/>
    </source>
</evidence>
<dbReference type="HOGENOM" id="CLU_917328_0_0_10"/>
<dbReference type="GO" id="GO:0008168">
    <property type="term" value="F:methyltransferase activity"/>
    <property type="evidence" value="ECO:0007669"/>
    <property type="project" value="UniProtKB-KW"/>
</dbReference>
<proteinExistence type="predicted"/>
<dbReference type="Gene3D" id="3.40.50.150">
    <property type="entry name" value="Vaccinia Virus protein VP39"/>
    <property type="match status" value="1"/>
</dbReference>
<protein>
    <submittedName>
        <fullName evidence="2">Methyltransferase type 12</fullName>
    </submittedName>
</protein>
<dbReference type="eggNOG" id="COG2226">
    <property type="taxonomic scope" value="Bacteria"/>
</dbReference>
<dbReference type="EMBL" id="CP001101">
    <property type="protein sequence ID" value="ACE03465.1"/>
    <property type="molecule type" value="Genomic_DNA"/>
</dbReference>
<dbReference type="InterPro" id="IPR029063">
    <property type="entry name" value="SAM-dependent_MTases_sf"/>
</dbReference>
<dbReference type="STRING" id="331678.Cphamn1_0502"/>
<dbReference type="SUPFAM" id="SSF53335">
    <property type="entry name" value="S-adenosyl-L-methionine-dependent methyltransferases"/>
    <property type="match status" value="1"/>
</dbReference>
<reference evidence="2" key="1">
    <citation type="submission" date="2008-06" db="EMBL/GenBank/DDBJ databases">
        <title>Complete sequence of Chlorobium phaeobacteroides BS1.</title>
        <authorList>
            <consortium name="US DOE Joint Genome Institute"/>
            <person name="Lucas S."/>
            <person name="Copeland A."/>
            <person name="Lapidus A."/>
            <person name="Glavina del Rio T."/>
            <person name="Dalin E."/>
            <person name="Tice H."/>
            <person name="Bruce D."/>
            <person name="Goodwin L."/>
            <person name="Pitluck S."/>
            <person name="Schmutz J."/>
            <person name="Larimer F."/>
            <person name="Land M."/>
            <person name="Hauser L."/>
            <person name="Kyrpides N."/>
            <person name="Ovchinnikova G."/>
            <person name="Li T."/>
            <person name="Liu Z."/>
            <person name="Zhao F."/>
            <person name="Overmann J."/>
            <person name="Bryant D.A."/>
            <person name="Richardson P."/>
        </authorList>
    </citation>
    <scope>NUCLEOTIDE SEQUENCE [LARGE SCALE GENOMIC DNA]</scope>
    <source>
        <strain evidence="2">BS1</strain>
    </source>
</reference>
<gene>
    <name evidence="2" type="ordered locus">Cphamn1_0502</name>
</gene>